<dbReference type="GO" id="GO:0003677">
    <property type="term" value="F:DNA binding"/>
    <property type="evidence" value="ECO:0007669"/>
    <property type="project" value="UniProtKB-KW"/>
</dbReference>
<dbReference type="InterPro" id="IPR005158">
    <property type="entry name" value="BTAD"/>
</dbReference>
<dbReference type="InterPro" id="IPR036388">
    <property type="entry name" value="WH-like_DNA-bd_sf"/>
</dbReference>
<dbReference type="Proteomes" id="UP000034076">
    <property type="component" value="Unassembled WGS sequence"/>
</dbReference>
<evidence type="ECO:0000256" key="4">
    <source>
        <dbReference type="ARBA" id="ARBA00023163"/>
    </source>
</evidence>
<dbReference type="PATRIC" id="fig|270498.16.peg.44"/>
<dbReference type="PANTHER" id="PTHR35807:SF1">
    <property type="entry name" value="TRANSCRIPTIONAL REGULATOR REDD"/>
    <property type="match status" value="1"/>
</dbReference>
<dbReference type="STRING" id="270498.CHK_1087"/>
<dbReference type="Pfam" id="PF00486">
    <property type="entry name" value="Trans_reg_C"/>
    <property type="match status" value="1"/>
</dbReference>
<organism evidence="6 7">
    <name type="scientific">Christensenella hongkongensis</name>
    <dbReference type="NCBI Taxonomy" id="270498"/>
    <lineage>
        <taxon>Bacteria</taxon>
        <taxon>Bacillati</taxon>
        <taxon>Bacillota</taxon>
        <taxon>Clostridia</taxon>
        <taxon>Christensenellales</taxon>
        <taxon>Christensenellaceae</taxon>
        <taxon>Christensenella</taxon>
    </lineage>
</organism>
<keyword evidence="3" id="KW-0238">DNA-binding</keyword>
<sequence length="412" mass="47310">MEGKTLYIEMFGGFQVFLDAEPIITKESRNSKVLQLMQYLVCNHGRMVSQDELIGVIIGNEECENPVGTLKNLVYRLRKLLESSGVSGELIQYKKGAYGFCNTISCIIDEEEFTALVKRIRSGEGTEEETFELCLNAVDLYKGAFLPKTSGEPWVMGHSVQFQEMYSECFRTAYEIAEKTGKQDNLVSRLQKAASLYPYEEDLSLMYIYCLYETKRVKEAMEVYESTITMLFNDLGIGPSERMQKLYQKMTGGMQEVAISVADVRSKIGENEYEKGAYFCNLEVFSNIYRFVVRHMERSGQSVFLMLCTITELDGAPPESGDRTQKIIEHFHDSVKASLRRGDAYTRYSPSQFLLMLMEIKLENCDVVSERLRRNFYKHPKMNQMRLACKSISAADMDFMMSNHIPGEELKW</sequence>
<reference evidence="6 7" key="1">
    <citation type="submission" date="2015-04" db="EMBL/GenBank/DDBJ databases">
        <title>Draft genome sequence of bacteremic isolate Catabacter hongkongensis type strain HKU16T.</title>
        <authorList>
            <person name="Lau S.K."/>
            <person name="Teng J.L."/>
            <person name="Huang Y."/>
            <person name="Curreem S.O."/>
            <person name="Tsui S.K."/>
            <person name="Woo P.C."/>
        </authorList>
    </citation>
    <scope>NUCLEOTIDE SEQUENCE [LARGE SCALE GENOMIC DNA]</scope>
    <source>
        <strain evidence="6 7">HKU16</strain>
    </source>
</reference>
<proteinExistence type="inferred from homology"/>
<dbReference type="PANTHER" id="PTHR35807">
    <property type="entry name" value="TRANSCRIPTIONAL REGULATOR REDD-RELATED"/>
    <property type="match status" value="1"/>
</dbReference>
<dbReference type="InterPro" id="IPR051677">
    <property type="entry name" value="AfsR-DnrI-RedD_regulator"/>
</dbReference>
<dbReference type="RefSeq" id="WP_046442995.1">
    <property type="nucleotide sequence ID" value="NZ_SMCZ01000015.1"/>
</dbReference>
<evidence type="ECO:0000256" key="1">
    <source>
        <dbReference type="ARBA" id="ARBA00005820"/>
    </source>
</evidence>
<protein>
    <recommendedName>
        <fullName evidence="5">Bacterial transcriptional activator domain-containing protein</fullName>
    </recommendedName>
</protein>
<dbReference type="Gene3D" id="1.10.10.10">
    <property type="entry name" value="Winged helix-like DNA-binding domain superfamily/Winged helix DNA-binding domain"/>
    <property type="match status" value="1"/>
</dbReference>
<dbReference type="SMART" id="SM01043">
    <property type="entry name" value="BTAD"/>
    <property type="match status" value="1"/>
</dbReference>
<comment type="similarity">
    <text evidence="1">Belongs to the AfsR/DnrI/RedD regulatory family.</text>
</comment>
<keyword evidence="7" id="KW-1185">Reference proteome</keyword>
<dbReference type="GO" id="GO:0006355">
    <property type="term" value="P:regulation of DNA-templated transcription"/>
    <property type="evidence" value="ECO:0007669"/>
    <property type="project" value="InterPro"/>
</dbReference>
<evidence type="ECO:0000313" key="7">
    <source>
        <dbReference type="Proteomes" id="UP000034076"/>
    </source>
</evidence>
<keyword evidence="4" id="KW-0804">Transcription</keyword>
<accession>A0A0M2NFJ1</accession>
<dbReference type="SUPFAM" id="SSF48452">
    <property type="entry name" value="TPR-like"/>
    <property type="match status" value="1"/>
</dbReference>
<dbReference type="EMBL" id="LAYJ01000078">
    <property type="protein sequence ID" value="KKI51299.1"/>
    <property type="molecule type" value="Genomic_DNA"/>
</dbReference>
<dbReference type="Gene3D" id="1.25.40.10">
    <property type="entry name" value="Tetratricopeptide repeat domain"/>
    <property type="match status" value="1"/>
</dbReference>
<dbReference type="InterPro" id="IPR011990">
    <property type="entry name" value="TPR-like_helical_dom_sf"/>
</dbReference>
<dbReference type="AlphaFoldDB" id="A0A0M2NFJ1"/>
<dbReference type="SUPFAM" id="SSF46894">
    <property type="entry name" value="C-terminal effector domain of the bipartite response regulators"/>
    <property type="match status" value="1"/>
</dbReference>
<evidence type="ECO:0000256" key="3">
    <source>
        <dbReference type="ARBA" id="ARBA00023125"/>
    </source>
</evidence>
<feature type="domain" description="Bacterial transcriptional activator" evidence="5">
    <location>
        <begin position="108"/>
        <end position="251"/>
    </location>
</feature>
<dbReference type="InterPro" id="IPR016032">
    <property type="entry name" value="Sig_transdc_resp-reg_C-effctor"/>
</dbReference>
<evidence type="ECO:0000313" key="6">
    <source>
        <dbReference type="EMBL" id="KKI51299.1"/>
    </source>
</evidence>
<keyword evidence="2" id="KW-0805">Transcription regulation</keyword>
<comment type="caution">
    <text evidence="6">The sequence shown here is derived from an EMBL/GenBank/DDBJ whole genome shotgun (WGS) entry which is preliminary data.</text>
</comment>
<evidence type="ECO:0000256" key="2">
    <source>
        <dbReference type="ARBA" id="ARBA00023015"/>
    </source>
</evidence>
<name>A0A0M2NFJ1_9FIRM</name>
<evidence type="ECO:0000259" key="5">
    <source>
        <dbReference type="SMART" id="SM01043"/>
    </source>
</evidence>
<dbReference type="InterPro" id="IPR001867">
    <property type="entry name" value="OmpR/PhoB-type_DNA-bd"/>
</dbReference>
<gene>
    <name evidence="6" type="ORF">CHK_1087</name>
</gene>
<dbReference type="Pfam" id="PF03704">
    <property type="entry name" value="BTAD"/>
    <property type="match status" value="1"/>
</dbReference>
<dbReference type="GO" id="GO:0000160">
    <property type="term" value="P:phosphorelay signal transduction system"/>
    <property type="evidence" value="ECO:0007669"/>
    <property type="project" value="InterPro"/>
</dbReference>